<keyword evidence="3" id="KW-1185">Reference proteome</keyword>
<dbReference type="Pfam" id="PF14108">
    <property type="entry name" value="ABA4-like"/>
    <property type="match status" value="1"/>
</dbReference>
<dbReference type="InterPro" id="IPR025461">
    <property type="entry name" value="ABA4-like"/>
</dbReference>
<keyword evidence="1" id="KW-0812">Transmembrane</keyword>
<protein>
    <recommendedName>
        <fullName evidence="4">DUF4281 domain-containing protein</fullName>
    </recommendedName>
</protein>
<feature type="transmembrane region" description="Helical" evidence="1">
    <location>
        <begin position="12"/>
        <end position="30"/>
    </location>
</feature>
<evidence type="ECO:0000256" key="1">
    <source>
        <dbReference type="SAM" id="Phobius"/>
    </source>
</evidence>
<accession>A0A1U7J3A9</accession>
<dbReference type="PANTHER" id="PTHR34543">
    <property type="entry name" value="PROTEIN ABA DEFICIENT 4, CHLOROPLASTIC"/>
    <property type="match status" value="1"/>
</dbReference>
<sequence>MTVDANLLELLFSGANLFVLPFWTLMILVPNTKLTRTVMGSLLPFAALAGLYLFLFVTSFTNVEGIEALSDPNLSLSDLAAVFAQPHVTATGWVHFLAFDLFVGRWIYWQGQESGVFTRHSLALCFFAGPLGLLSHLVTDAVWKRFAGGKVSETVGSEG</sequence>
<dbReference type="AlphaFoldDB" id="A0A1U7J3A9"/>
<proteinExistence type="predicted"/>
<evidence type="ECO:0000313" key="3">
    <source>
        <dbReference type="Proteomes" id="UP000185557"/>
    </source>
</evidence>
<reference evidence="2 3" key="1">
    <citation type="submission" date="2016-11" db="EMBL/GenBank/DDBJ databases">
        <title>Draft Genome Sequences of Nine Cyanobacterial Strains from Diverse Habitats.</title>
        <authorList>
            <person name="Zhu T."/>
            <person name="Hou S."/>
            <person name="Lu X."/>
            <person name="Hess W.R."/>
        </authorList>
    </citation>
    <scope>NUCLEOTIDE SEQUENCE [LARGE SCALE GENOMIC DNA]</scope>
    <source>
        <strain evidence="2 3">NIES-30</strain>
    </source>
</reference>
<evidence type="ECO:0008006" key="4">
    <source>
        <dbReference type="Google" id="ProtNLM"/>
    </source>
</evidence>
<keyword evidence="1" id="KW-0472">Membrane</keyword>
<dbReference type="RefSeq" id="WP_073609239.1">
    <property type="nucleotide sequence ID" value="NZ_MRCG01000011.1"/>
</dbReference>
<dbReference type="EMBL" id="MRCG01000011">
    <property type="protein sequence ID" value="OKH46813.1"/>
    <property type="molecule type" value="Genomic_DNA"/>
</dbReference>
<dbReference type="STRING" id="549789.NIES30_14995"/>
<comment type="caution">
    <text evidence="2">The sequence shown here is derived from an EMBL/GenBank/DDBJ whole genome shotgun (WGS) entry which is preliminary data.</text>
</comment>
<dbReference type="Proteomes" id="UP000185557">
    <property type="component" value="Unassembled WGS sequence"/>
</dbReference>
<name>A0A1U7J3A9_9CYAN</name>
<dbReference type="PANTHER" id="PTHR34543:SF1">
    <property type="entry name" value="PROTEIN ABA DEFICIENT 4, CHLOROPLASTIC"/>
    <property type="match status" value="1"/>
</dbReference>
<feature type="transmembrane region" description="Helical" evidence="1">
    <location>
        <begin position="42"/>
        <end position="63"/>
    </location>
</feature>
<gene>
    <name evidence="2" type="ORF">NIES30_14995</name>
</gene>
<feature type="transmembrane region" description="Helical" evidence="1">
    <location>
        <begin position="120"/>
        <end position="138"/>
    </location>
</feature>
<evidence type="ECO:0000313" key="2">
    <source>
        <dbReference type="EMBL" id="OKH46813.1"/>
    </source>
</evidence>
<dbReference type="OrthoDB" id="345237at2"/>
<feature type="transmembrane region" description="Helical" evidence="1">
    <location>
        <begin position="83"/>
        <end position="108"/>
    </location>
</feature>
<organism evidence="2 3">
    <name type="scientific">Phormidium tenue NIES-30</name>
    <dbReference type="NCBI Taxonomy" id="549789"/>
    <lineage>
        <taxon>Bacteria</taxon>
        <taxon>Bacillati</taxon>
        <taxon>Cyanobacteriota</taxon>
        <taxon>Cyanophyceae</taxon>
        <taxon>Oscillatoriophycideae</taxon>
        <taxon>Oscillatoriales</taxon>
        <taxon>Oscillatoriaceae</taxon>
        <taxon>Phormidium</taxon>
    </lineage>
</organism>
<keyword evidence="1" id="KW-1133">Transmembrane helix</keyword>